<evidence type="ECO:0000313" key="3">
    <source>
        <dbReference type="Proteomes" id="UP000530038"/>
    </source>
</evidence>
<keyword evidence="3" id="KW-1185">Reference proteome</keyword>
<proteinExistence type="predicted"/>
<accession>A0ABR5ZHW7</accession>
<feature type="domain" description="Restriction endonuclease type I HsdR N-terminal" evidence="1">
    <location>
        <begin position="52"/>
        <end position="121"/>
    </location>
</feature>
<evidence type="ECO:0000313" key="2">
    <source>
        <dbReference type="EMBL" id="MBA5234095.1"/>
    </source>
</evidence>
<dbReference type="Pfam" id="PF04313">
    <property type="entry name" value="HSDR_N"/>
    <property type="match status" value="1"/>
</dbReference>
<evidence type="ECO:0000259" key="1">
    <source>
        <dbReference type="Pfam" id="PF04313"/>
    </source>
</evidence>
<dbReference type="EMBL" id="JACERK010000011">
    <property type="protein sequence ID" value="MBA5234095.1"/>
    <property type="molecule type" value="Genomic_DNA"/>
</dbReference>
<dbReference type="InterPro" id="IPR007409">
    <property type="entry name" value="Restrct_endonuc_type1_HsdR_N"/>
</dbReference>
<sequence>MPMKRTTTEETEADLEARIHAAINTAFPSLPNGTIKHQIKFSFKFGRQTLVVDNGKSRAEARLDILLEHNDIPLAVMELKRPGSGLDDKDGAQGLSYARLLQPPAPLVVITDGTEVTLLETGTGNTWHPETFTEETFQKLITQASCAAKADIRHAIDTLMGTSPTIWMQAVRQISTETFNELMASQDEPALPFTDNFLIPRNATRQLWQHLLAGKRLLVLEGAPLSGKSNVLRELCQRTKSCNTIAALYLEAGTGRGALQALADAISRSLGWPMSPQEARDWLIRVSHHEHTRLVLAFDGMQATDETTIREIEDFSSAIFGSSLSVIVAMDEPAAQSILTSPNQRSRSPLGRRAEKVHVGHLDDSEFNFAQTILSDHRVYLMKGADMAPEYREPWVLRAIWSSTQTMLKDKSVNQALSFPSLLGLQLLELVREQFSDSVELRRRFRCLARSMISDAQDSTRPYELALQQIEMGIIRRTATNTELESGDLEWLIAHGYVRSGMDKIVGPTILVRLPELLASEMAYALADDLTKRLNAGLDETAVWISGAASNLPLGEVVAAQAIIDAAKRSAGLPIGLINALLKIQPEREILDAGSRYAMMLPDDVMVDVEVQPDGKGIIVIDGQQHEIDLDDESLITYKNIYPWLILSHVASIPFETQDEQSASRKDPYLLFQIGTSPVPLRGNRGPQSLRMIPTSDLPGEVSVVHRDAGIIEPVTLGILNYLSNAGDQADSWITAATHVSSVALFSRIHTALWILAEFDTHERSDWAKNQLKTIIYPKMGEAISDAEKNSSLT</sequence>
<dbReference type="RefSeq" id="WP_181830333.1">
    <property type="nucleotide sequence ID" value="NZ_JACERI010000010.1"/>
</dbReference>
<name>A0ABR5ZHW7_9GAMM</name>
<dbReference type="Gene3D" id="3.90.1570.30">
    <property type="match status" value="1"/>
</dbReference>
<protein>
    <recommendedName>
        <fullName evidence="1">Restriction endonuclease type I HsdR N-terminal domain-containing protein</fullName>
    </recommendedName>
</protein>
<dbReference type="Proteomes" id="UP000530038">
    <property type="component" value="Unassembled WGS sequence"/>
</dbReference>
<reference evidence="2 3" key="1">
    <citation type="submission" date="2020-07" db="EMBL/GenBank/DDBJ databases">
        <title>Characterization of Pectobacterium aroidearum strains causing soft rot on Amorphophallus konjac.</title>
        <authorList>
            <person name="Xie H."/>
        </authorList>
    </citation>
    <scope>NUCLEOTIDE SEQUENCE [LARGE SCALE GENOMIC DNA]</scope>
    <source>
        <strain evidence="2 3">MY10</strain>
    </source>
</reference>
<organism evidence="2 3">
    <name type="scientific">Pectobacterium aroidearum</name>
    <dbReference type="NCBI Taxonomy" id="1201031"/>
    <lineage>
        <taxon>Bacteria</taxon>
        <taxon>Pseudomonadati</taxon>
        <taxon>Pseudomonadota</taxon>
        <taxon>Gammaproteobacteria</taxon>
        <taxon>Enterobacterales</taxon>
        <taxon>Pectobacteriaceae</taxon>
        <taxon>Pectobacterium</taxon>
    </lineage>
</organism>
<gene>
    <name evidence="2" type="ORF">H2Y56_18550</name>
</gene>
<comment type="caution">
    <text evidence="2">The sequence shown here is derived from an EMBL/GenBank/DDBJ whole genome shotgun (WGS) entry which is preliminary data.</text>
</comment>